<comment type="similarity">
    <text evidence="2">Belongs to the COBRA family.</text>
</comment>
<dbReference type="Pfam" id="PF04833">
    <property type="entry name" value="COBRA"/>
    <property type="match status" value="1"/>
</dbReference>
<dbReference type="PANTHER" id="PTHR31052:SF19">
    <property type="entry name" value="COBRA-LIKE PROTEIN 7"/>
    <property type="match status" value="1"/>
</dbReference>
<evidence type="ECO:0000256" key="3">
    <source>
        <dbReference type="ARBA" id="ARBA00022475"/>
    </source>
</evidence>
<evidence type="ECO:0000256" key="7">
    <source>
        <dbReference type="ARBA" id="ARBA00023180"/>
    </source>
</evidence>
<keyword evidence="11" id="KW-1185">Reference proteome</keyword>
<evidence type="ECO:0000256" key="6">
    <source>
        <dbReference type="ARBA" id="ARBA00023136"/>
    </source>
</evidence>
<feature type="chain" id="PRO_5034293932" evidence="9">
    <location>
        <begin position="25"/>
        <end position="649"/>
    </location>
</feature>
<dbReference type="Proteomes" id="UP000827889">
    <property type="component" value="Chromosome 7"/>
</dbReference>
<proteinExistence type="inferred from homology"/>
<dbReference type="GO" id="GO:0098552">
    <property type="term" value="C:side of membrane"/>
    <property type="evidence" value="ECO:0007669"/>
    <property type="project" value="UniProtKB-KW"/>
</dbReference>
<dbReference type="OrthoDB" id="2014623at2759"/>
<reference evidence="12" key="1">
    <citation type="submission" date="2025-08" db="UniProtKB">
        <authorList>
            <consortium name="RefSeq"/>
        </authorList>
    </citation>
    <scope>IDENTIFICATION</scope>
    <source>
        <tissue evidence="12">Leaf</tissue>
    </source>
</reference>
<feature type="signal peptide" evidence="9">
    <location>
        <begin position="1"/>
        <end position="24"/>
    </location>
</feature>
<keyword evidence="7" id="KW-0325">Glycoprotein</keyword>
<feature type="domain" description="COBRA C-terminal" evidence="10">
    <location>
        <begin position="409"/>
        <end position="620"/>
    </location>
</feature>
<comment type="subcellular location">
    <subcellularLocation>
        <location evidence="1">Cell membrane</location>
        <topology evidence="1">Lipid-anchor</topology>
        <topology evidence="1">GPI-anchor</topology>
    </subcellularLocation>
</comment>
<dbReference type="KEGG" id="rarg:115742572"/>
<dbReference type="InterPro" id="IPR006918">
    <property type="entry name" value="COBRA_pln"/>
</dbReference>
<evidence type="ECO:0000256" key="4">
    <source>
        <dbReference type="ARBA" id="ARBA00022622"/>
    </source>
</evidence>
<name>A0A8B8PDF5_9MYRT</name>
<evidence type="ECO:0000313" key="11">
    <source>
        <dbReference type="Proteomes" id="UP000827889"/>
    </source>
</evidence>
<keyword evidence="6" id="KW-0472">Membrane</keyword>
<keyword evidence="5 9" id="KW-0732">Signal</keyword>
<keyword evidence="8" id="KW-0449">Lipoprotein</keyword>
<dbReference type="PANTHER" id="PTHR31052">
    <property type="entry name" value="COBRA-LIKE PROTEIN 7"/>
    <property type="match status" value="1"/>
</dbReference>
<evidence type="ECO:0000256" key="2">
    <source>
        <dbReference type="ARBA" id="ARBA00005507"/>
    </source>
</evidence>
<sequence length="649" mass="70453">MALDHFIVVPVIVAFLASLDASSSQNLGPPAAAGCNGVFLSYNYSGGFPIPPNDTANQPYRFQSALTVVNNGLDELKSWQVFVGFRHGEILVSADQAILADGTSLPAKVGNNGTFLAGFPKTDLKTAVETAGDLTQTTVQVQLVGTEFGVGAPGVPLPASLYLANDGYSCPNYTMEGNTTMNLCCTRNLTSTSNSTLGNGFLPRQEGDLIIMYDVIKSSSTDYWAQVTISNQNPLGRLDNWQLSWDWANDEFIFAMRGAYPTLVDTTDCVFGKQGQHYQDLDFSLALNCERRPTIMDLPPSRANDTNLGLVPFCCRNGTILSALTDPDRSKSTFLMHVYKMPPDLNRTALAPPVNWQINGTMSSNYQCGQPVPVSPSEFPDPTGLASKTVAISSWQVVCNLTRPRESPKCCVSFSAFYNDSAVPCNTCACGCNNVPSSTCSTTAPGLLLLPETLLIPFENRTKQALTWSKMNRWPVPDPLPCGDNCGVSINWHLFSDYRNGWTARISVFNWGNENFADWSVAVELDKLGAGFEEAYSFNGTLLGDKSNTIYLKGLPNFNYLLPEKDGSNPRKDPRVPGSQQSMILFSKKKTPGVNRVGGDGFPTRVLFNGEECAIPRTLPSSGHRTSASAGEAAVVFSLVTLLVLSFWH</sequence>
<protein>
    <submittedName>
        <fullName evidence="12">COBRA-like protein 7</fullName>
    </submittedName>
</protein>
<keyword evidence="3" id="KW-1003">Cell membrane</keyword>
<evidence type="ECO:0000313" key="12">
    <source>
        <dbReference type="RefSeq" id="XP_030532821.1"/>
    </source>
</evidence>
<evidence type="ECO:0000256" key="9">
    <source>
        <dbReference type="SAM" id="SignalP"/>
    </source>
</evidence>
<evidence type="ECO:0000256" key="8">
    <source>
        <dbReference type="ARBA" id="ARBA00023288"/>
    </source>
</evidence>
<evidence type="ECO:0000256" key="1">
    <source>
        <dbReference type="ARBA" id="ARBA00004609"/>
    </source>
</evidence>
<organism evidence="11 12">
    <name type="scientific">Rhodamnia argentea</name>
    <dbReference type="NCBI Taxonomy" id="178133"/>
    <lineage>
        <taxon>Eukaryota</taxon>
        <taxon>Viridiplantae</taxon>
        <taxon>Streptophyta</taxon>
        <taxon>Embryophyta</taxon>
        <taxon>Tracheophyta</taxon>
        <taxon>Spermatophyta</taxon>
        <taxon>Magnoliopsida</taxon>
        <taxon>eudicotyledons</taxon>
        <taxon>Gunneridae</taxon>
        <taxon>Pentapetalae</taxon>
        <taxon>rosids</taxon>
        <taxon>malvids</taxon>
        <taxon>Myrtales</taxon>
        <taxon>Myrtaceae</taxon>
        <taxon>Myrtoideae</taxon>
        <taxon>Myrteae</taxon>
        <taxon>Australasian group</taxon>
        <taxon>Rhodamnia</taxon>
    </lineage>
</organism>
<dbReference type="RefSeq" id="XP_030532821.1">
    <property type="nucleotide sequence ID" value="XM_030676961.2"/>
</dbReference>
<dbReference type="GO" id="GO:0005886">
    <property type="term" value="C:plasma membrane"/>
    <property type="evidence" value="ECO:0007669"/>
    <property type="project" value="UniProtKB-SubCell"/>
</dbReference>
<dbReference type="AlphaFoldDB" id="A0A8B8PDF5"/>
<accession>A0A8B8PDF5</accession>
<dbReference type="GeneID" id="115742572"/>
<evidence type="ECO:0000259" key="10">
    <source>
        <dbReference type="Pfam" id="PF25079"/>
    </source>
</evidence>
<dbReference type="InterPro" id="IPR056900">
    <property type="entry name" value="COB_C"/>
</dbReference>
<dbReference type="Pfam" id="PF25079">
    <property type="entry name" value="COB_C"/>
    <property type="match status" value="1"/>
</dbReference>
<evidence type="ECO:0000256" key="5">
    <source>
        <dbReference type="ARBA" id="ARBA00022729"/>
    </source>
</evidence>
<dbReference type="GO" id="GO:0010215">
    <property type="term" value="P:cellulose microfibril organization"/>
    <property type="evidence" value="ECO:0007669"/>
    <property type="project" value="InterPro"/>
</dbReference>
<gene>
    <name evidence="12" type="primary">LOC115742572</name>
</gene>
<keyword evidence="4" id="KW-0336">GPI-anchor</keyword>